<keyword evidence="4" id="KW-0963">Cytoplasm</keyword>
<keyword evidence="3 4" id="KW-0560">Oxidoreductase</keyword>
<evidence type="ECO:0000256" key="3">
    <source>
        <dbReference type="ARBA" id="ARBA00023002"/>
    </source>
</evidence>
<keyword evidence="4" id="KW-0028">Amino-acid biosynthesis</keyword>
<dbReference type="PIRSF" id="PIRSF000193">
    <property type="entry name" value="Pyrrol-5-carb_rd"/>
    <property type="match status" value="1"/>
</dbReference>
<dbReference type="RefSeq" id="WP_130990608.1">
    <property type="nucleotide sequence ID" value="NZ_SISK01000004.1"/>
</dbReference>
<dbReference type="PANTHER" id="PTHR11645:SF0">
    <property type="entry name" value="PYRROLINE-5-CARBOXYLATE REDUCTASE 3"/>
    <property type="match status" value="1"/>
</dbReference>
<comment type="catalytic activity">
    <reaction evidence="4">
        <text>L-proline + NAD(+) = (S)-1-pyrroline-5-carboxylate + NADH + 2 H(+)</text>
        <dbReference type="Rhea" id="RHEA:14105"/>
        <dbReference type="ChEBI" id="CHEBI:15378"/>
        <dbReference type="ChEBI" id="CHEBI:17388"/>
        <dbReference type="ChEBI" id="CHEBI:57540"/>
        <dbReference type="ChEBI" id="CHEBI:57945"/>
        <dbReference type="ChEBI" id="CHEBI:60039"/>
        <dbReference type="EC" id="1.5.1.2"/>
    </reaction>
</comment>
<dbReference type="SUPFAM" id="SSF51735">
    <property type="entry name" value="NAD(P)-binding Rossmann-fold domains"/>
    <property type="match status" value="1"/>
</dbReference>
<comment type="caution">
    <text evidence="9">The sequence shown here is derived from an EMBL/GenBank/DDBJ whole genome shotgun (WGS) entry which is preliminary data.</text>
</comment>
<name>A0A4Q9G1A9_9RHOB</name>
<dbReference type="HAMAP" id="MF_01925">
    <property type="entry name" value="P5C_reductase"/>
    <property type="match status" value="1"/>
</dbReference>
<keyword evidence="10" id="KW-1185">Reference proteome</keyword>
<proteinExistence type="inferred from homology"/>
<evidence type="ECO:0000256" key="2">
    <source>
        <dbReference type="ARBA" id="ARBA00022857"/>
    </source>
</evidence>
<evidence type="ECO:0000256" key="4">
    <source>
        <dbReference type="HAMAP-Rule" id="MF_01925"/>
    </source>
</evidence>
<dbReference type="PANTHER" id="PTHR11645">
    <property type="entry name" value="PYRROLINE-5-CARBOXYLATE REDUCTASE"/>
    <property type="match status" value="1"/>
</dbReference>
<dbReference type="EC" id="1.5.1.2" evidence="4 5"/>
<dbReference type="InterPro" id="IPR036291">
    <property type="entry name" value="NAD(P)-bd_dom_sf"/>
</dbReference>
<dbReference type="UniPathway" id="UPA00098">
    <property type="reaction ID" value="UER00361"/>
</dbReference>
<dbReference type="InterPro" id="IPR028939">
    <property type="entry name" value="P5C_Rdtase_cat_N"/>
</dbReference>
<feature type="binding site" evidence="6">
    <location>
        <begin position="70"/>
        <end position="73"/>
    </location>
    <ligand>
        <name>NADP(+)</name>
        <dbReference type="ChEBI" id="CHEBI:58349"/>
    </ligand>
</feature>
<dbReference type="AlphaFoldDB" id="A0A4Q9G1A9"/>
<evidence type="ECO:0000256" key="6">
    <source>
        <dbReference type="PIRSR" id="PIRSR000193-1"/>
    </source>
</evidence>
<dbReference type="InterPro" id="IPR029036">
    <property type="entry name" value="P5CR_dimer"/>
</dbReference>
<dbReference type="Gene3D" id="3.40.50.720">
    <property type="entry name" value="NAD(P)-binding Rossmann-like Domain"/>
    <property type="match status" value="1"/>
</dbReference>
<evidence type="ECO:0000313" key="9">
    <source>
        <dbReference type="EMBL" id="TBN41128.1"/>
    </source>
</evidence>
<sequence>MADFDDINERGLVLVGCGRMGGAMLRGWLARGLEPGAVTVIDPRLAPEWQNKGLRVNAALPQRPAVLVLAVKPQMMADALGGVPTLADTLVLSVAAGTTIATFEAAFPGAPIVRVMPNTPAAIGQGISALIGNGHATPAHLDLAETLMGAVGRVVRLDHEDQMDAVTALSGSGPAYVFHLIEAMARAGEAQGLPAPLSLDLARMTVAGAGALAVHADEDPAILRENVTSPGGTTAAGLAVLMDPDTGLPPLMARTVAAAAERGRELGRAAQ</sequence>
<accession>A0A4Q9G1A9</accession>
<protein>
    <recommendedName>
        <fullName evidence="4 5">Pyrroline-5-carboxylate reductase</fullName>
        <shortName evidence="4">P5C reductase</shortName>
        <shortName evidence="4">P5CR</shortName>
        <ecNumber evidence="4 5">1.5.1.2</ecNumber>
    </recommendedName>
    <alternativeName>
        <fullName evidence="4">PCA reductase</fullName>
    </alternativeName>
</protein>
<evidence type="ECO:0000259" key="8">
    <source>
        <dbReference type="Pfam" id="PF14748"/>
    </source>
</evidence>
<evidence type="ECO:0000256" key="1">
    <source>
        <dbReference type="ARBA" id="ARBA00005525"/>
    </source>
</evidence>
<evidence type="ECO:0000259" key="7">
    <source>
        <dbReference type="Pfam" id="PF03807"/>
    </source>
</evidence>
<dbReference type="GO" id="GO:0055129">
    <property type="term" value="P:L-proline biosynthetic process"/>
    <property type="evidence" value="ECO:0007669"/>
    <property type="project" value="UniProtKB-UniRule"/>
</dbReference>
<feature type="domain" description="Pyrroline-5-carboxylate reductase catalytic N-terminal" evidence="7">
    <location>
        <begin position="14"/>
        <end position="97"/>
    </location>
</feature>
<keyword evidence="4" id="KW-0641">Proline biosynthesis</keyword>
<dbReference type="FunFam" id="1.10.3730.10:FF:000001">
    <property type="entry name" value="Pyrroline-5-carboxylate reductase"/>
    <property type="match status" value="1"/>
</dbReference>
<dbReference type="SUPFAM" id="SSF48179">
    <property type="entry name" value="6-phosphogluconate dehydrogenase C-terminal domain-like"/>
    <property type="match status" value="1"/>
</dbReference>
<dbReference type="NCBIfam" id="TIGR00112">
    <property type="entry name" value="proC"/>
    <property type="match status" value="1"/>
</dbReference>
<dbReference type="Pfam" id="PF03807">
    <property type="entry name" value="F420_oxidored"/>
    <property type="match status" value="1"/>
</dbReference>
<dbReference type="Pfam" id="PF14748">
    <property type="entry name" value="P5CR_dimer"/>
    <property type="match status" value="1"/>
</dbReference>
<gene>
    <name evidence="4" type="primary">proC</name>
    <name evidence="9" type="ORF">EYE42_07040</name>
</gene>
<comment type="function">
    <text evidence="4">Catalyzes the reduction of 1-pyrroline-5-carboxylate (PCA) to L-proline.</text>
</comment>
<dbReference type="OrthoDB" id="9805754at2"/>
<dbReference type="InterPro" id="IPR008927">
    <property type="entry name" value="6-PGluconate_DH-like_C_sf"/>
</dbReference>
<evidence type="ECO:0000313" key="10">
    <source>
        <dbReference type="Proteomes" id="UP000293520"/>
    </source>
</evidence>
<dbReference type="GO" id="GO:0005737">
    <property type="term" value="C:cytoplasm"/>
    <property type="evidence" value="ECO:0007669"/>
    <property type="project" value="UniProtKB-SubCell"/>
</dbReference>
<organism evidence="9 10">
    <name type="scientific">Paracoccus subflavus</name>
    <dbReference type="NCBI Taxonomy" id="2528244"/>
    <lineage>
        <taxon>Bacteria</taxon>
        <taxon>Pseudomonadati</taxon>
        <taxon>Pseudomonadota</taxon>
        <taxon>Alphaproteobacteria</taxon>
        <taxon>Rhodobacterales</taxon>
        <taxon>Paracoccaceae</taxon>
        <taxon>Paracoccus</taxon>
    </lineage>
</organism>
<comment type="similarity">
    <text evidence="1 4">Belongs to the pyrroline-5-carboxylate reductase family.</text>
</comment>
<dbReference type="EMBL" id="SISK01000004">
    <property type="protein sequence ID" value="TBN41128.1"/>
    <property type="molecule type" value="Genomic_DNA"/>
</dbReference>
<dbReference type="InterPro" id="IPR000304">
    <property type="entry name" value="Pyrroline-COOH_reductase"/>
</dbReference>
<dbReference type="Proteomes" id="UP000293520">
    <property type="component" value="Unassembled WGS sequence"/>
</dbReference>
<dbReference type="Gene3D" id="1.10.3730.10">
    <property type="entry name" value="ProC C-terminal domain-like"/>
    <property type="match status" value="1"/>
</dbReference>
<evidence type="ECO:0000256" key="5">
    <source>
        <dbReference type="NCBIfam" id="TIGR00112"/>
    </source>
</evidence>
<feature type="binding site" evidence="6">
    <location>
        <position position="57"/>
    </location>
    <ligand>
        <name>NADPH</name>
        <dbReference type="ChEBI" id="CHEBI:57783"/>
    </ligand>
</feature>
<dbReference type="GO" id="GO:0004735">
    <property type="term" value="F:pyrroline-5-carboxylate reductase activity"/>
    <property type="evidence" value="ECO:0007669"/>
    <property type="project" value="UniProtKB-UniRule"/>
</dbReference>
<comment type="pathway">
    <text evidence="4">Amino-acid biosynthesis; L-proline biosynthesis; L-proline from L-glutamate 5-semialdehyde: step 1/1.</text>
</comment>
<comment type="subcellular location">
    <subcellularLocation>
        <location evidence="4">Cytoplasm</location>
    </subcellularLocation>
</comment>
<feature type="domain" description="Pyrroline-5-carboxylate reductase dimerisation" evidence="8">
    <location>
        <begin position="160"/>
        <end position="266"/>
    </location>
</feature>
<comment type="catalytic activity">
    <reaction evidence="4">
        <text>L-proline + NADP(+) = (S)-1-pyrroline-5-carboxylate + NADPH + 2 H(+)</text>
        <dbReference type="Rhea" id="RHEA:14109"/>
        <dbReference type="ChEBI" id="CHEBI:15378"/>
        <dbReference type="ChEBI" id="CHEBI:17388"/>
        <dbReference type="ChEBI" id="CHEBI:57783"/>
        <dbReference type="ChEBI" id="CHEBI:58349"/>
        <dbReference type="ChEBI" id="CHEBI:60039"/>
        <dbReference type="EC" id="1.5.1.2"/>
    </reaction>
</comment>
<keyword evidence="2 4" id="KW-0521">NADP</keyword>
<reference evidence="9 10" key="1">
    <citation type="submission" date="2019-02" db="EMBL/GenBank/DDBJ databases">
        <title>Paracoccus subflavus sp. nov., isolated from marine sediment of the Pacific Ocean.</title>
        <authorList>
            <person name="Zhang G."/>
        </authorList>
    </citation>
    <scope>NUCLEOTIDE SEQUENCE [LARGE SCALE GENOMIC DNA]</scope>
    <source>
        <strain evidence="9 10">GY0581</strain>
    </source>
</reference>